<keyword evidence="4 10" id="KW-0547">Nucleotide-binding</keyword>
<dbReference type="InterPro" id="IPR001233">
    <property type="entry name" value="RtcB"/>
</dbReference>
<evidence type="ECO:0000256" key="8">
    <source>
        <dbReference type="ARBA" id="ARBA00047746"/>
    </source>
</evidence>
<dbReference type="GO" id="GO:0003909">
    <property type="term" value="F:DNA ligase activity"/>
    <property type="evidence" value="ECO:0007669"/>
    <property type="project" value="TreeGrafter"/>
</dbReference>
<evidence type="ECO:0000256" key="9">
    <source>
        <dbReference type="PIRSR" id="PIRSR601233-1"/>
    </source>
</evidence>
<dbReference type="Pfam" id="PF01139">
    <property type="entry name" value="RtcB"/>
    <property type="match status" value="2"/>
</dbReference>
<feature type="active site" description="GMP-histidine intermediate" evidence="9">
    <location>
        <position position="290"/>
    </location>
</feature>
<dbReference type="EC" id="6.5.1.8" evidence="1"/>
<comment type="catalytic activity">
    <reaction evidence="8">
        <text>a 3'-end 3'-phospho-ribonucleotide-RNA + a 5'-end dephospho-ribonucleoside-RNA + GTP = a ribonucleotidyl-ribonucleotide-RNA + GMP + diphosphate</text>
        <dbReference type="Rhea" id="RHEA:68076"/>
        <dbReference type="Rhea" id="RHEA-COMP:10463"/>
        <dbReference type="Rhea" id="RHEA-COMP:13936"/>
        <dbReference type="Rhea" id="RHEA-COMP:17355"/>
        <dbReference type="ChEBI" id="CHEBI:33019"/>
        <dbReference type="ChEBI" id="CHEBI:37565"/>
        <dbReference type="ChEBI" id="CHEBI:58115"/>
        <dbReference type="ChEBI" id="CHEBI:83062"/>
        <dbReference type="ChEBI" id="CHEBI:138284"/>
        <dbReference type="ChEBI" id="CHEBI:173118"/>
        <dbReference type="EC" id="6.5.1.8"/>
    </reaction>
</comment>
<keyword evidence="6 10" id="KW-0342">GTP-binding</keyword>
<sequence>MIEIIGKYNKSDVFTDELEPATYQQILDMCNLEYLKDAVIKIMPDCHVGTGCTIGTTILFEDDHPIAINPLHVGVDIGCGVKVSKLINADVNFKQLDSVIRNKIPVGFAVHKKKIGAALDFINALNCKKKLTNIDRLACSLGTLGSGNHFIEIDTDSSGKNYLLVHSGSRNLGLQVANFYGSISNRDGFLSVANTQDYLQDMLTCQTFATKNRDRISSTILKEMGIKEVESFHTIHNYIEKDAARKYYILRKGAVSANAGEQLVIPLNMRDGSLLAVGKGNLDWNYSAPHGAGRILSRSQAKKKLDLVEFKKEMEGIYSTSVSKSTLDESPMAYKNISEILKYVGETVKIIDTLKSVYNFKA</sequence>
<dbReference type="Proteomes" id="UP000036873">
    <property type="component" value="Unassembled WGS sequence"/>
</dbReference>
<evidence type="ECO:0000313" key="13">
    <source>
        <dbReference type="Proteomes" id="UP000036873"/>
    </source>
</evidence>
<dbReference type="GO" id="GO:0042245">
    <property type="term" value="P:RNA repair"/>
    <property type="evidence" value="ECO:0007669"/>
    <property type="project" value="UniProtKB-KW"/>
</dbReference>
<evidence type="ECO:0000256" key="3">
    <source>
        <dbReference type="ARBA" id="ARBA00022723"/>
    </source>
</evidence>
<dbReference type="AlphaFoldDB" id="A0A0L6U4S8"/>
<evidence type="ECO:0000256" key="11">
    <source>
        <dbReference type="PIRSR" id="PIRSR601233-3"/>
    </source>
</evidence>
<evidence type="ECO:0000256" key="7">
    <source>
        <dbReference type="ARBA" id="ARBA00023211"/>
    </source>
</evidence>
<accession>A0A0L6U4S8</accession>
<evidence type="ECO:0000313" key="12">
    <source>
        <dbReference type="EMBL" id="KNZ43508.1"/>
    </source>
</evidence>
<feature type="binding site" evidence="10">
    <location>
        <begin position="236"/>
        <end position="237"/>
    </location>
    <ligand>
        <name>GMP</name>
        <dbReference type="ChEBI" id="CHEBI:58115"/>
    </ligand>
</feature>
<evidence type="ECO:0000256" key="4">
    <source>
        <dbReference type="ARBA" id="ARBA00022741"/>
    </source>
</evidence>
<reference evidence="13" key="1">
    <citation type="submission" date="2015-07" db="EMBL/GenBank/DDBJ databases">
        <title>Draft genome sequence of Acetobacterium bakii DSM 8293, a potential psychrophilic chemical producer through syngas fermentation.</title>
        <authorList>
            <person name="Song Y."/>
            <person name="Hwang S."/>
            <person name="Cho B.-K."/>
        </authorList>
    </citation>
    <scope>NUCLEOTIDE SEQUENCE [LARGE SCALE GENOMIC DNA]</scope>
    <source>
        <strain evidence="13">DSM 8239</strain>
    </source>
</reference>
<dbReference type="GO" id="GO:0005525">
    <property type="term" value="F:GTP binding"/>
    <property type="evidence" value="ECO:0007669"/>
    <property type="project" value="UniProtKB-KW"/>
</dbReference>
<keyword evidence="3 11" id="KW-0479">Metal-binding</keyword>
<dbReference type="Gene3D" id="3.90.1860.10">
    <property type="entry name" value="tRNA-splicing ligase RtcB"/>
    <property type="match status" value="1"/>
</dbReference>
<dbReference type="GO" id="GO:0030145">
    <property type="term" value="F:manganese ion binding"/>
    <property type="evidence" value="ECO:0007669"/>
    <property type="project" value="TreeGrafter"/>
</dbReference>
<dbReference type="EMBL" id="LGYO01000003">
    <property type="protein sequence ID" value="KNZ43508.1"/>
    <property type="molecule type" value="Genomic_DNA"/>
</dbReference>
<evidence type="ECO:0000256" key="6">
    <source>
        <dbReference type="ARBA" id="ARBA00023134"/>
    </source>
</evidence>
<evidence type="ECO:0000256" key="1">
    <source>
        <dbReference type="ARBA" id="ARBA00012726"/>
    </source>
</evidence>
<keyword evidence="2" id="KW-0436">Ligase</keyword>
<dbReference type="GO" id="GO:0006396">
    <property type="term" value="P:RNA processing"/>
    <property type="evidence" value="ECO:0007669"/>
    <property type="project" value="InterPro"/>
</dbReference>
<keyword evidence="7 11" id="KW-0464">Manganese</keyword>
<dbReference type="SUPFAM" id="SSF103365">
    <property type="entry name" value="Hypothetical protein PH1602"/>
    <property type="match status" value="1"/>
</dbReference>
<proteinExistence type="predicted"/>
<evidence type="ECO:0000256" key="5">
    <source>
        <dbReference type="ARBA" id="ARBA00022800"/>
    </source>
</evidence>
<keyword evidence="13" id="KW-1185">Reference proteome</keyword>
<name>A0A0L6U4S8_9FIRM</name>
<dbReference type="PANTHER" id="PTHR43749:SF2">
    <property type="entry name" value="RNA-SPLICING LIGASE RTCB"/>
    <property type="match status" value="1"/>
</dbReference>
<feature type="binding site" evidence="11">
    <location>
        <position position="236"/>
    </location>
    <ligand>
        <name>Mn(2+)</name>
        <dbReference type="ChEBI" id="CHEBI:29035"/>
        <label>2</label>
    </ligand>
</feature>
<dbReference type="PATRIC" id="fig|52689.4.peg.1716"/>
<dbReference type="InterPro" id="IPR052915">
    <property type="entry name" value="RtcB-like"/>
</dbReference>
<feature type="binding site" evidence="10">
    <location>
        <position position="273"/>
    </location>
    <ligand>
        <name>GMP</name>
        <dbReference type="ChEBI" id="CHEBI:58115"/>
    </ligand>
</feature>
<keyword evidence="5" id="KW-0692">RNA repair</keyword>
<feature type="binding site" evidence="10">
    <location>
        <begin position="148"/>
        <end position="152"/>
    </location>
    <ligand>
        <name>GMP</name>
        <dbReference type="ChEBI" id="CHEBI:58115"/>
    </ligand>
</feature>
<dbReference type="STRING" id="52689.AKG39_00990"/>
<comment type="caution">
    <text evidence="12">The sequence shown here is derived from an EMBL/GenBank/DDBJ whole genome shotgun (WGS) entry which is preliminary data.</text>
</comment>
<gene>
    <name evidence="12" type="ORF">AKG39_00990</name>
</gene>
<dbReference type="InterPro" id="IPR036025">
    <property type="entry name" value="RtcB-like_sf"/>
</dbReference>
<protein>
    <recommendedName>
        <fullName evidence="1">3'-phosphate/5'-hydroxy nucleic acid ligase</fullName>
        <ecNumber evidence="1">6.5.1.8</ecNumber>
    </recommendedName>
</protein>
<feature type="binding site" evidence="11">
    <location>
        <position position="76"/>
    </location>
    <ligand>
        <name>Mn(2+)</name>
        <dbReference type="ChEBI" id="CHEBI:29035"/>
        <label>1</label>
    </ligand>
</feature>
<dbReference type="OrthoDB" id="9802323at2"/>
<feature type="binding site" evidence="10">
    <location>
        <begin position="266"/>
        <end position="269"/>
    </location>
    <ligand>
        <name>GMP</name>
        <dbReference type="ChEBI" id="CHEBI:58115"/>
    </ligand>
</feature>
<dbReference type="RefSeq" id="WP_050738494.1">
    <property type="nucleotide sequence ID" value="NZ_LGYO01000003.1"/>
</dbReference>
<organism evidence="12 13">
    <name type="scientific">Acetobacterium bakii</name>
    <dbReference type="NCBI Taxonomy" id="52689"/>
    <lineage>
        <taxon>Bacteria</taxon>
        <taxon>Bacillati</taxon>
        <taxon>Bacillota</taxon>
        <taxon>Clostridia</taxon>
        <taxon>Eubacteriales</taxon>
        <taxon>Eubacteriaceae</taxon>
        <taxon>Acetobacterium</taxon>
    </lineage>
</organism>
<feature type="binding site" evidence="11">
    <location>
        <position position="166"/>
    </location>
    <ligand>
        <name>Mn(2+)</name>
        <dbReference type="ChEBI" id="CHEBI:29035"/>
        <label>2</label>
    </ligand>
</feature>
<evidence type="ECO:0000256" key="2">
    <source>
        <dbReference type="ARBA" id="ARBA00022598"/>
    </source>
</evidence>
<dbReference type="PANTHER" id="PTHR43749">
    <property type="entry name" value="RNA-SPLICING LIGASE RTCB"/>
    <property type="match status" value="1"/>
</dbReference>
<feature type="binding site" evidence="11">
    <location>
        <position position="149"/>
    </location>
    <ligand>
        <name>Mn(2+)</name>
        <dbReference type="ChEBI" id="CHEBI:29035"/>
        <label>1</label>
    </ligand>
</feature>
<dbReference type="GO" id="GO:0170057">
    <property type="term" value="F:RNA ligase (GTP) activity"/>
    <property type="evidence" value="ECO:0007669"/>
    <property type="project" value="UniProtKB-EC"/>
</dbReference>
<feature type="binding site" evidence="10">
    <location>
        <begin position="290"/>
        <end position="293"/>
    </location>
    <ligand>
        <name>GMP</name>
        <dbReference type="ChEBI" id="CHEBI:58115"/>
    </ligand>
</feature>
<evidence type="ECO:0000256" key="10">
    <source>
        <dbReference type="PIRSR" id="PIRSR601233-2"/>
    </source>
</evidence>
<dbReference type="GO" id="GO:0006281">
    <property type="term" value="P:DNA repair"/>
    <property type="evidence" value="ECO:0007669"/>
    <property type="project" value="TreeGrafter"/>
</dbReference>
<comment type="cofactor">
    <cofactor evidence="11">
        <name>Mn(2+)</name>
        <dbReference type="ChEBI" id="CHEBI:29035"/>
    </cofactor>
    <text evidence="11">Binds 2 manganese ions per subunit.</text>
</comment>